<organism evidence="2 5">
    <name type="scientific">Macaca fuscata rhadinovirus</name>
    <dbReference type="NCBI Taxonomy" id="272551"/>
    <lineage>
        <taxon>Viruses</taxon>
        <taxon>Duplodnaviria</taxon>
        <taxon>Heunggongvirae</taxon>
        <taxon>Peploviricota</taxon>
        <taxon>Herviviricetes</taxon>
        <taxon>Herpesvirales</taxon>
        <taxon>Orthoherpesviridae</taxon>
        <taxon>Gammaherpesvirinae</taxon>
        <taxon>Rhadinovirus</taxon>
        <taxon>Rhadinovirus macacinegamma11</taxon>
        <taxon>macacine gammaherpesvirus 11</taxon>
    </lineage>
</organism>
<dbReference type="Proteomes" id="UP000133219">
    <property type="component" value="Segment"/>
</dbReference>
<dbReference type="RefSeq" id="YP_238441.1">
    <property type="nucleotide sequence ID" value="NC_007016.1"/>
</dbReference>
<accession>G9JME6</accession>
<feature type="region of interest" description="Disordered" evidence="1">
    <location>
        <begin position="16"/>
        <end position="69"/>
    </location>
</feature>
<dbReference type="Proteomes" id="UP000124292">
    <property type="component" value="Genome"/>
</dbReference>
<evidence type="ECO:0000256" key="1">
    <source>
        <dbReference type="SAM" id="MobiDB-lite"/>
    </source>
</evidence>
<gene>
    <name evidence="2" type="ORF">JM138</name>
</gene>
<dbReference type="KEGG" id="vg:3416509"/>
<evidence type="ECO:0000313" key="2">
    <source>
        <dbReference type="EMBL" id="AEW87663.1"/>
    </source>
</evidence>
<dbReference type="GeneID" id="3416509"/>
<evidence type="ECO:0000313" key="3">
    <source>
        <dbReference type="EMBL" id="AEW87833.1"/>
    </source>
</evidence>
<dbReference type="EMBL" id="JN885136">
    <property type="protein sequence ID" value="AEW87663.1"/>
    <property type="molecule type" value="Genomic_DNA"/>
</dbReference>
<sequence length="104" mass="11622">MMDRIRNAPMTGSFVFSQVRQAPRGHPPIVPMESVNRSLPHRSPLPISVNSDPEGRATEPVRLNAPRPSECPVRAKTVLRRVFNRLALFGVTTKNCKTCRCSVK</sequence>
<dbReference type="EMBL" id="JN885137">
    <property type="protein sequence ID" value="AEW87833.1"/>
    <property type="molecule type" value="Genomic_DNA"/>
</dbReference>
<evidence type="ECO:0000313" key="4">
    <source>
        <dbReference type="Proteomes" id="UP000124292"/>
    </source>
</evidence>
<evidence type="ECO:0000313" key="5">
    <source>
        <dbReference type="Proteomes" id="UP000133219"/>
    </source>
</evidence>
<proteinExistence type="predicted"/>
<name>G9JME6_9GAMA</name>
<protein>
    <submittedName>
        <fullName evidence="2">JM138</fullName>
    </submittedName>
</protein>
<reference evidence="4 5" key="1">
    <citation type="journal article" date="2013" name="J. Virol.">
        <title>Genomic characterization of Japanese macaque rhadinovirus, a novel herpesvirus isolated from a nonhuman primate with a spontaneous inflammatory demyelinating disease.</title>
        <authorList>
            <person name="Estep R.D."/>
            <person name="Hansen S.G."/>
            <person name="Rogers K.S."/>
            <person name="Axthelm M.K."/>
            <person name="Wong S.W."/>
        </authorList>
    </citation>
    <scope>NUCLEOTIDE SEQUENCE [LARGE SCALE GENOMIC DNA]</scope>
    <source>
        <strain evidence="3">12E2</strain>
        <strain evidence="2">3A1</strain>
    </source>
</reference>